<evidence type="ECO:0000256" key="4">
    <source>
        <dbReference type="ARBA" id="ARBA00022448"/>
    </source>
</evidence>
<keyword evidence="7 13" id="KW-0999">Mitochondrion inner membrane</keyword>
<evidence type="ECO:0000256" key="3">
    <source>
        <dbReference type="ARBA" id="ARBA00016324"/>
    </source>
</evidence>
<evidence type="ECO:0000256" key="9">
    <source>
        <dbReference type="ARBA" id="ARBA00022989"/>
    </source>
</evidence>
<organism evidence="14 15">
    <name type="scientific">Gryllus longicercus</name>
    <dbReference type="NCBI Taxonomy" id="2509291"/>
    <lineage>
        <taxon>Eukaryota</taxon>
        <taxon>Metazoa</taxon>
        <taxon>Ecdysozoa</taxon>
        <taxon>Arthropoda</taxon>
        <taxon>Hexapoda</taxon>
        <taxon>Insecta</taxon>
        <taxon>Pterygota</taxon>
        <taxon>Neoptera</taxon>
        <taxon>Polyneoptera</taxon>
        <taxon>Orthoptera</taxon>
        <taxon>Ensifera</taxon>
        <taxon>Gryllidea</taxon>
        <taxon>Grylloidea</taxon>
        <taxon>Gryllidae</taxon>
        <taxon>Gryllinae</taxon>
        <taxon>Gryllus</taxon>
    </lineage>
</organism>
<dbReference type="GO" id="GO:0006122">
    <property type="term" value="P:mitochondrial electron transport, ubiquinol to cytochrome c"/>
    <property type="evidence" value="ECO:0007669"/>
    <property type="project" value="UniProtKB-UniRule"/>
</dbReference>
<keyword evidence="4 13" id="KW-0813">Transport</keyword>
<keyword evidence="9" id="KW-1133">Transmembrane helix</keyword>
<comment type="subcellular location">
    <subcellularLocation>
        <location evidence="1 13">Mitochondrion inner membrane</location>
        <topology evidence="1 13">Single-pass membrane protein</topology>
    </subcellularLocation>
</comment>
<evidence type="ECO:0000256" key="13">
    <source>
        <dbReference type="RuleBase" id="RU368118"/>
    </source>
</evidence>
<comment type="function">
    <text evidence="13">Component of the ubiquinol-cytochrome c oxidoreductase, a multisubunit transmembrane complex that is part of the mitochondrial electron transport chain which drives oxidative phosphorylation. The complex plays an important role in the uptake of multiple carbon sources present in different host niches.</text>
</comment>
<accession>A0AAN9ZCT6</accession>
<evidence type="ECO:0000256" key="11">
    <source>
        <dbReference type="ARBA" id="ARBA00023136"/>
    </source>
</evidence>
<evidence type="ECO:0000256" key="2">
    <source>
        <dbReference type="ARBA" id="ARBA00007668"/>
    </source>
</evidence>
<evidence type="ECO:0000256" key="8">
    <source>
        <dbReference type="ARBA" id="ARBA00022982"/>
    </source>
</evidence>
<dbReference type="Pfam" id="PF02939">
    <property type="entry name" value="UcrQ"/>
    <property type="match status" value="1"/>
</dbReference>
<name>A0AAN9ZCT6_9ORTH</name>
<comment type="caution">
    <text evidence="14">The sequence shown here is derived from an EMBL/GenBank/DDBJ whole genome shotgun (WGS) entry which is preliminary data.</text>
</comment>
<keyword evidence="11" id="KW-0472">Membrane</keyword>
<sequence>MGLHFGELAKIRGIITYKLSPFEQRAFAGLLSHGFPNSVKRIASMLIRVVPPFAVAYMIYDGVEKKHQQLMRKNPADYENDHLFQVTNPQYETRDYSEKANNLETTLP</sequence>
<evidence type="ECO:0000313" key="15">
    <source>
        <dbReference type="Proteomes" id="UP001378592"/>
    </source>
</evidence>
<evidence type="ECO:0000256" key="12">
    <source>
        <dbReference type="ARBA" id="ARBA00047105"/>
    </source>
</evidence>
<gene>
    <name evidence="14" type="ORF">R5R35_009076</name>
</gene>
<dbReference type="FunFam" id="1.20.5.210:FF:000001">
    <property type="entry name" value="Cytochrome b-c1 complex subunit 8"/>
    <property type="match status" value="1"/>
</dbReference>
<dbReference type="SUPFAM" id="SSF81508">
    <property type="entry name" value="Ubiquinone-binding protein QP-C of cytochrome bc1 complex (Ubiquinol-cytochrome c reductase)"/>
    <property type="match status" value="1"/>
</dbReference>
<evidence type="ECO:0000256" key="7">
    <source>
        <dbReference type="ARBA" id="ARBA00022792"/>
    </source>
</evidence>
<evidence type="ECO:0000256" key="5">
    <source>
        <dbReference type="ARBA" id="ARBA00022660"/>
    </source>
</evidence>
<comment type="subunit">
    <text evidence="12 13">Component of the ubiquinol-cytochrome c oxidoreductase (cytochrome b-c1 complex, complex III, CIII), a multisubunit enzyme composed of 11 subunits. The complex is composed of 3 respiratory subunits cytochrome b, cytochrome c1 and Rieske protein UQCRFS1, 2 core protein subunits UQCRC1/QCR1 and UQCRC2/QCR2, and 6 low-molecular weight protein subunits UQCRH/QCR6, UQCRB/QCR7, UQCRQ/QCR8, UQCR10/QCR9, UQCR11/QCR10 and subunit 9, the cleavage product of Rieske protein UQCRFS1. The complex exists as an obligatory dimer and forms supercomplexes (SCs) in the inner mitochondrial membrane with NADH-ubiquinone oxidoreductase (complex I, CI) and cytochrome c oxidase (complex IV, CIV), resulting in different assemblies (supercomplex SCI(1)III(2)IV(1) and megacomplex MCI(2)III(2)IV(2)). Interacts with UQCC6.</text>
</comment>
<dbReference type="Proteomes" id="UP001378592">
    <property type="component" value="Unassembled WGS sequence"/>
</dbReference>
<dbReference type="EMBL" id="JAZDUA010000055">
    <property type="protein sequence ID" value="KAK7870567.1"/>
    <property type="molecule type" value="Genomic_DNA"/>
</dbReference>
<dbReference type="InterPro" id="IPR004205">
    <property type="entry name" value="Cyt_bc1_su8"/>
</dbReference>
<dbReference type="GO" id="GO:0045275">
    <property type="term" value="C:respiratory chain complex III"/>
    <property type="evidence" value="ECO:0007669"/>
    <property type="project" value="UniProtKB-UniRule"/>
</dbReference>
<dbReference type="PANTHER" id="PTHR12119">
    <property type="entry name" value="UBIQUINOL-CYTOCHROME C REDUCTASE COMPLEX UBIQUINONE-BINDING PROTEIN QP-C"/>
    <property type="match status" value="1"/>
</dbReference>
<keyword evidence="15" id="KW-1185">Reference proteome</keyword>
<keyword evidence="6" id="KW-0812">Transmembrane</keyword>
<evidence type="ECO:0000256" key="10">
    <source>
        <dbReference type="ARBA" id="ARBA00023128"/>
    </source>
</evidence>
<keyword evidence="10 13" id="KW-0496">Mitochondrion</keyword>
<evidence type="ECO:0000256" key="6">
    <source>
        <dbReference type="ARBA" id="ARBA00022692"/>
    </source>
</evidence>
<proteinExistence type="inferred from homology"/>
<protein>
    <recommendedName>
        <fullName evidence="3 13">Cytochrome b-c1 complex subunit 8</fullName>
    </recommendedName>
    <alternativeName>
        <fullName evidence="13">Complex III subunit 8</fullName>
    </alternativeName>
</protein>
<dbReference type="PANTHER" id="PTHR12119:SF2">
    <property type="entry name" value="CYTOCHROME B-C1 COMPLEX SUBUNIT 8"/>
    <property type="match status" value="1"/>
</dbReference>
<dbReference type="Gene3D" id="1.20.5.210">
    <property type="entry name" value="Cytochrome b-c1 complex subunit 8"/>
    <property type="match status" value="1"/>
</dbReference>
<dbReference type="InterPro" id="IPR036642">
    <property type="entry name" value="Cyt_bc1_su8_sf"/>
</dbReference>
<reference evidence="14 15" key="1">
    <citation type="submission" date="2024-03" db="EMBL/GenBank/DDBJ databases">
        <title>The genome assembly and annotation of the cricket Gryllus longicercus Weissman &amp; Gray.</title>
        <authorList>
            <person name="Szrajer S."/>
            <person name="Gray D."/>
            <person name="Ylla G."/>
        </authorList>
    </citation>
    <scope>NUCLEOTIDE SEQUENCE [LARGE SCALE GENOMIC DNA]</scope>
    <source>
        <strain evidence="14">DAG 2021-001</strain>
        <tissue evidence="14">Whole body minus gut</tissue>
    </source>
</reference>
<dbReference type="AlphaFoldDB" id="A0AAN9ZCT6"/>
<keyword evidence="5 13" id="KW-0679">Respiratory chain</keyword>
<comment type="similarity">
    <text evidence="2 13">Belongs to the UQCRQ/QCR8 family.</text>
</comment>
<evidence type="ECO:0000256" key="1">
    <source>
        <dbReference type="ARBA" id="ARBA00004434"/>
    </source>
</evidence>
<dbReference type="GO" id="GO:0005743">
    <property type="term" value="C:mitochondrial inner membrane"/>
    <property type="evidence" value="ECO:0007669"/>
    <property type="project" value="UniProtKB-SubCell"/>
</dbReference>
<keyword evidence="8 13" id="KW-0249">Electron transport</keyword>
<evidence type="ECO:0000313" key="14">
    <source>
        <dbReference type="EMBL" id="KAK7870567.1"/>
    </source>
</evidence>